<dbReference type="InterPro" id="IPR011013">
    <property type="entry name" value="Gal_mutarotase_sf_dom"/>
</dbReference>
<keyword evidence="7" id="KW-1185">Reference proteome</keyword>
<organism evidence="6 7">
    <name type="scientific">Erythranthe guttata</name>
    <name type="common">Yellow monkey flower</name>
    <name type="synonym">Mimulus guttatus</name>
    <dbReference type="NCBI Taxonomy" id="4155"/>
    <lineage>
        <taxon>Eukaryota</taxon>
        <taxon>Viridiplantae</taxon>
        <taxon>Streptophyta</taxon>
        <taxon>Embryophyta</taxon>
        <taxon>Tracheophyta</taxon>
        <taxon>Spermatophyta</taxon>
        <taxon>Magnoliopsida</taxon>
        <taxon>eudicotyledons</taxon>
        <taxon>Gunneridae</taxon>
        <taxon>Pentapetalae</taxon>
        <taxon>asterids</taxon>
        <taxon>lamiids</taxon>
        <taxon>Lamiales</taxon>
        <taxon>Phrymaceae</taxon>
        <taxon>Erythranthe</taxon>
    </lineage>
</organism>
<dbReference type="EC" id="5.1.3.15" evidence="3 5"/>
<dbReference type="GO" id="GO:0030246">
    <property type="term" value="F:carbohydrate binding"/>
    <property type="evidence" value="ECO:0007669"/>
    <property type="project" value="UniProtKB-UniRule"/>
</dbReference>
<evidence type="ECO:0000256" key="2">
    <source>
        <dbReference type="ARBA" id="ARBA00005866"/>
    </source>
</evidence>
<dbReference type="SUPFAM" id="SSF74650">
    <property type="entry name" value="Galactose mutarotase-like"/>
    <property type="match status" value="1"/>
</dbReference>
<dbReference type="AlphaFoldDB" id="A0A022R256"/>
<comment type="catalytic activity">
    <reaction evidence="1">
        <text>alpha-D-glucose 6-phosphate = beta-D-glucose 6-phosphate</text>
        <dbReference type="Rhea" id="RHEA:16249"/>
        <dbReference type="ChEBI" id="CHEBI:58225"/>
        <dbReference type="ChEBI" id="CHEBI:58247"/>
        <dbReference type="EC" id="5.1.3.15"/>
    </reaction>
</comment>
<dbReference type="PANTHER" id="PTHR11122">
    <property type="entry name" value="APOSPORY-ASSOCIATED PROTEIN C-RELATED"/>
    <property type="match status" value="1"/>
</dbReference>
<gene>
    <name evidence="6" type="ORF">MIMGU_mgv1a024428mg</name>
</gene>
<sequence>MVVVVPPPQFNNRELGGPSFTLNQSDGYSAEILLYGGQVISWKNARGEELLFVSENADYEHPHPLRGGIPICFPKFFDYGCVEGNGFARTRDWVIDAELEDSDLPLLTADNAFIDLILNHMPDDFPNWRRHRFELRLRVILGPTGDLTMISRVKNVNTNGRPFSFNFSFHTYFSVSNIKGYLNTSNEIFVVDHEIRRTFTIHKDDRLPDIVVWNPWALEARDTTDIGDEEYRKFICVEAAVVGSEITLYPGEKWTGTQRLSVHDWTDSDVLPDPGNIL</sequence>
<dbReference type="GO" id="GO:0047938">
    <property type="term" value="F:glucose-6-phosphate 1-epimerase activity"/>
    <property type="evidence" value="ECO:0000318"/>
    <property type="project" value="GO_Central"/>
</dbReference>
<evidence type="ECO:0000256" key="3">
    <source>
        <dbReference type="ARBA" id="ARBA00012083"/>
    </source>
</evidence>
<dbReference type="PANTHER" id="PTHR11122:SF13">
    <property type="entry name" value="GLUCOSE-6-PHOSPHATE 1-EPIMERASE"/>
    <property type="match status" value="1"/>
</dbReference>
<protein>
    <recommendedName>
        <fullName evidence="3 5">glucose-6-phosphate 1-epimerase</fullName>
        <ecNumber evidence="3 5">5.1.3.15</ecNumber>
    </recommendedName>
</protein>
<name>A0A022R256_ERYGU</name>
<evidence type="ECO:0000256" key="1">
    <source>
        <dbReference type="ARBA" id="ARBA00001096"/>
    </source>
</evidence>
<evidence type="ECO:0000256" key="5">
    <source>
        <dbReference type="PIRNR" id="PIRNR016020"/>
    </source>
</evidence>
<accession>A0A022R256</accession>
<keyword evidence="4 5" id="KW-0413">Isomerase</keyword>
<comment type="similarity">
    <text evidence="2 5">Belongs to the glucose-6-phosphate 1-epimerase family.</text>
</comment>
<dbReference type="GO" id="GO:0005737">
    <property type="term" value="C:cytoplasm"/>
    <property type="evidence" value="ECO:0000318"/>
    <property type="project" value="GO_Central"/>
</dbReference>
<dbReference type="Pfam" id="PF01263">
    <property type="entry name" value="Aldose_epim"/>
    <property type="match status" value="2"/>
</dbReference>
<dbReference type="InterPro" id="IPR025532">
    <property type="entry name" value="G6P_1-epimerase"/>
</dbReference>
<dbReference type="EMBL" id="KI630707">
    <property type="protein sequence ID" value="EYU34301.1"/>
    <property type="molecule type" value="Genomic_DNA"/>
</dbReference>
<reference evidence="6 7" key="1">
    <citation type="journal article" date="2013" name="Proc. Natl. Acad. Sci. U.S.A.">
        <title>Fine-scale variation in meiotic recombination in Mimulus inferred from population shotgun sequencing.</title>
        <authorList>
            <person name="Hellsten U."/>
            <person name="Wright K.M."/>
            <person name="Jenkins J."/>
            <person name="Shu S."/>
            <person name="Yuan Y."/>
            <person name="Wessler S.R."/>
            <person name="Schmutz J."/>
            <person name="Willis J.H."/>
            <person name="Rokhsar D.S."/>
        </authorList>
    </citation>
    <scope>NUCLEOTIDE SEQUENCE [LARGE SCALE GENOMIC DNA]</scope>
    <source>
        <strain evidence="7">cv. DUN x IM62</strain>
    </source>
</reference>
<dbReference type="PIRSF" id="PIRSF016020">
    <property type="entry name" value="PHexose_mutarotase"/>
    <property type="match status" value="1"/>
</dbReference>
<dbReference type="STRING" id="4155.A0A022R256"/>
<dbReference type="InterPro" id="IPR008183">
    <property type="entry name" value="Aldose_1/G6P_1-epimerase"/>
</dbReference>
<dbReference type="Gene3D" id="2.70.98.10">
    <property type="match status" value="1"/>
</dbReference>
<dbReference type="InterPro" id="IPR014718">
    <property type="entry name" value="GH-type_carb-bd"/>
</dbReference>
<proteinExistence type="inferred from homology"/>
<dbReference type="Proteomes" id="UP000030748">
    <property type="component" value="Unassembled WGS sequence"/>
</dbReference>
<dbReference type="GO" id="GO:0005975">
    <property type="term" value="P:carbohydrate metabolic process"/>
    <property type="evidence" value="ECO:0007669"/>
    <property type="project" value="InterPro"/>
</dbReference>
<evidence type="ECO:0000256" key="4">
    <source>
        <dbReference type="ARBA" id="ARBA00023235"/>
    </source>
</evidence>
<evidence type="ECO:0000313" key="6">
    <source>
        <dbReference type="EMBL" id="EYU34301.1"/>
    </source>
</evidence>
<evidence type="ECO:0000313" key="7">
    <source>
        <dbReference type="Proteomes" id="UP000030748"/>
    </source>
</evidence>